<dbReference type="Pfam" id="PF00892">
    <property type="entry name" value="EamA"/>
    <property type="match status" value="1"/>
</dbReference>
<reference evidence="8" key="2">
    <citation type="submission" date="2023-06" db="EMBL/GenBank/DDBJ databases">
        <authorList>
            <person name="Swenson N.G."/>
            <person name="Wegrzyn J.L."/>
            <person name="Mcevoy S.L."/>
        </authorList>
    </citation>
    <scope>NUCLEOTIDE SEQUENCE</scope>
    <source>
        <strain evidence="8">NS2018</strain>
        <tissue evidence="8">Leaf</tissue>
    </source>
</reference>
<feature type="transmembrane region" description="Helical" evidence="6">
    <location>
        <begin position="311"/>
        <end position="333"/>
    </location>
</feature>
<keyword evidence="9" id="KW-1185">Reference proteome</keyword>
<accession>A0AA39VS74</accession>
<comment type="caution">
    <text evidence="8">The sequence shown here is derived from an EMBL/GenBank/DDBJ whole genome shotgun (WGS) entry which is preliminary data.</text>
</comment>
<evidence type="ECO:0000256" key="3">
    <source>
        <dbReference type="ARBA" id="ARBA00022692"/>
    </source>
</evidence>
<evidence type="ECO:0000256" key="4">
    <source>
        <dbReference type="ARBA" id="ARBA00022989"/>
    </source>
</evidence>
<organism evidence="8 9">
    <name type="scientific">Acer saccharum</name>
    <name type="common">Sugar maple</name>
    <dbReference type="NCBI Taxonomy" id="4024"/>
    <lineage>
        <taxon>Eukaryota</taxon>
        <taxon>Viridiplantae</taxon>
        <taxon>Streptophyta</taxon>
        <taxon>Embryophyta</taxon>
        <taxon>Tracheophyta</taxon>
        <taxon>Spermatophyta</taxon>
        <taxon>Magnoliopsida</taxon>
        <taxon>eudicotyledons</taxon>
        <taxon>Gunneridae</taxon>
        <taxon>Pentapetalae</taxon>
        <taxon>rosids</taxon>
        <taxon>malvids</taxon>
        <taxon>Sapindales</taxon>
        <taxon>Sapindaceae</taxon>
        <taxon>Hippocastanoideae</taxon>
        <taxon>Acereae</taxon>
        <taxon>Acer</taxon>
    </lineage>
</organism>
<proteinExistence type="inferred from homology"/>
<comment type="subcellular location">
    <subcellularLocation>
        <location evidence="1">Membrane</location>
        <topology evidence="1">Multi-pass membrane protein</topology>
    </subcellularLocation>
</comment>
<evidence type="ECO:0000256" key="6">
    <source>
        <dbReference type="SAM" id="Phobius"/>
    </source>
</evidence>
<dbReference type="Proteomes" id="UP001168877">
    <property type="component" value="Unassembled WGS sequence"/>
</dbReference>
<reference evidence="8" key="1">
    <citation type="journal article" date="2022" name="Plant J.">
        <title>Strategies of tolerance reflected in two North American maple genomes.</title>
        <authorList>
            <person name="McEvoy S.L."/>
            <person name="Sezen U.U."/>
            <person name="Trouern-Trend A."/>
            <person name="McMahon S.M."/>
            <person name="Schaberg P.G."/>
            <person name="Yang J."/>
            <person name="Wegrzyn J.L."/>
            <person name="Swenson N.G."/>
        </authorList>
    </citation>
    <scope>NUCLEOTIDE SEQUENCE</scope>
    <source>
        <strain evidence="8">NS2018</strain>
    </source>
</reference>
<keyword evidence="4 6" id="KW-1133">Transmembrane helix</keyword>
<comment type="similarity">
    <text evidence="2">Belongs to the drug/metabolite transporter (DMT) superfamily. Plant drug/metabolite exporter (P-DME) (TC 2.A.7.4) family.</text>
</comment>
<evidence type="ECO:0000259" key="7">
    <source>
        <dbReference type="Pfam" id="PF00892"/>
    </source>
</evidence>
<feature type="transmembrane region" description="Helical" evidence="6">
    <location>
        <begin position="253"/>
        <end position="273"/>
    </location>
</feature>
<feature type="domain" description="EamA" evidence="7">
    <location>
        <begin position="91"/>
        <end position="223"/>
    </location>
</feature>
<evidence type="ECO:0000256" key="1">
    <source>
        <dbReference type="ARBA" id="ARBA00004141"/>
    </source>
</evidence>
<protein>
    <recommendedName>
        <fullName evidence="7">EamA domain-containing protein</fullName>
    </recommendedName>
</protein>
<feature type="transmembrane region" description="Helical" evidence="6">
    <location>
        <begin position="117"/>
        <end position="138"/>
    </location>
</feature>
<evidence type="ECO:0000256" key="5">
    <source>
        <dbReference type="ARBA" id="ARBA00023136"/>
    </source>
</evidence>
<feature type="transmembrane region" description="Helical" evidence="6">
    <location>
        <begin position="285"/>
        <end position="305"/>
    </location>
</feature>
<evidence type="ECO:0000256" key="2">
    <source>
        <dbReference type="ARBA" id="ARBA00007635"/>
    </source>
</evidence>
<feature type="transmembrane region" description="Helical" evidence="6">
    <location>
        <begin position="159"/>
        <end position="176"/>
    </location>
</feature>
<gene>
    <name evidence="8" type="ORF">LWI29_029995</name>
</gene>
<dbReference type="PANTHER" id="PTHR22911:SF6">
    <property type="entry name" value="SOLUTE CARRIER FAMILY 35 MEMBER G1"/>
    <property type="match status" value="1"/>
</dbReference>
<keyword evidence="3 6" id="KW-0812">Transmembrane</keyword>
<feature type="transmembrane region" description="Helical" evidence="6">
    <location>
        <begin position="89"/>
        <end position="105"/>
    </location>
</feature>
<name>A0AA39VS74_ACESA</name>
<dbReference type="InterPro" id="IPR000620">
    <property type="entry name" value="EamA_dom"/>
</dbReference>
<dbReference type="PANTHER" id="PTHR22911">
    <property type="entry name" value="ACYL-MALONYL CONDENSING ENZYME-RELATED"/>
    <property type="match status" value="1"/>
</dbReference>
<dbReference type="EMBL" id="JAUESC010000381">
    <property type="protein sequence ID" value="KAK0590652.1"/>
    <property type="molecule type" value="Genomic_DNA"/>
</dbReference>
<dbReference type="InterPro" id="IPR037185">
    <property type="entry name" value="EmrE-like"/>
</dbReference>
<sequence>MSTSSLTETTDAEQAVELIVCDASASDADVGVEVTPSDEIAPLLSQSEKPKINIFAVSYPRRKPREPVTETEISPLTLCILWVWNGSRYSGLLCMAFSAMIYFLMEVISDVFTVQPIPLFETTFTRCTVILILSYVWLRRSGQPIFGPAHARNILISRALMGYLSLFSFIYCIQRLRLSQAIVLSFTSPIIASVAARFILNEKLKISDIGGLACSFFGVLFISRQLLTTQAVSEGLVKAGEASILNVKGSHRIFAALVGLVSSITGGISYCLIKAGAKASDQPVVTLLSFAILASPAAGLCMISFEDFQLPSLYSFLLMIVLGVLAFFAQVFLARALQLEKTSRVANVLYIQAALTQVWALGSARIVPSFGRFIGCLLIVLSVCYTMYIGPDKETNEIAYSSVV</sequence>
<feature type="transmembrane region" description="Helical" evidence="6">
    <location>
        <begin position="182"/>
        <end position="200"/>
    </location>
</feature>
<evidence type="ECO:0000313" key="8">
    <source>
        <dbReference type="EMBL" id="KAK0590652.1"/>
    </source>
</evidence>
<feature type="transmembrane region" description="Helical" evidence="6">
    <location>
        <begin position="370"/>
        <end position="388"/>
    </location>
</feature>
<dbReference type="AlphaFoldDB" id="A0AA39VS74"/>
<dbReference type="GO" id="GO:0016020">
    <property type="term" value="C:membrane"/>
    <property type="evidence" value="ECO:0007669"/>
    <property type="project" value="UniProtKB-SubCell"/>
</dbReference>
<dbReference type="SUPFAM" id="SSF103481">
    <property type="entry name" value="Multidrug resistance efflux transporter EmrE"/>
    <property type="match status" value="2"/>
</dbReference>
<feature type="transmembrane region" description="Helical" evidence="6">
    <location>
        <begin position="212"/>
        <end position="233"/>
    </location>
</feature>
<evidence type="ECO:0000313" key="9">
    <source>
        <dbReference type="Proteomes" id="UP001168877"/>
    </source>
</evidence>
<keyword evidence="5 6" id="KW-0472">Membrane</keyword>